<protein>
    <submittedName>
        <fullName evidence="1">Uncharacterized protein</fullName>
    </submittedName>
</protein>
<gene>
    <name evidence="1" type="ORF">SAMN04487766_101185</name>
</gene>
<reference evidence="1 2" key="1">
    <citation type="submission" date="2016-10" db="EMBL/GenBank/DDBJ databases">
        <authorList>
            <person name="de Groot N.N."/>
        </authorList>
    </citation>
    <scope>NUCLEOTIDE SEQUENCE [LARGE SCALE GENOMIC DNA]</scope>
    <source>
        <strain evidence="1 2">KPR-7B</strain>
    </source>
</reference>
<accession>A0A1G9RX90</accession>
<name>A0A1G9RX90_9ACTO</name>
<dbReference type="AlphaFoldDB" id="A0A1G9RX90"/>
<sequence length="219" mass="24809">MRWELVFRTYRPGLDRRMDESIAKAWELMQAIKPYDPTFHRWRETARTKAQAEANPNIETLDQLRRAVYNTMKPDLPGANRSFFSGDIDADGSSLNIQLGLGRPDTHFISLHTGHALGARIDDDEDFADWLTLTAARIINPTIGALQRDGAPVRNINVDGPTPYDFGPGWKMFFHHDSPHWDQAHALATKAVPVAEGAILTYGTPDTYTQILNQWPREQ</sequence>
<evidence type="ECO:0000313" key="2">
    <source>
        <dbReference type="Proteomes" id="UP000199671"/>
    </source>
</evidence>
<dbReference type="Proteomes" id="UP000199671">
    <property type="component" value="Unassembled WGS sequence"/>
</dbReference>
<organism evidence="1 2">
    <name type="scientific">Actinomyces ruminicola</name>
    <dbReference type="NCBI Taxonomy" id="332524"/>
    <lineage>
        <taxon>Bacteria</taxon>
        <taxon>Bacillati</taxon>
        <taxon>Actinomycetota</taxon>
        <taxon>Actinomycetes</taxon>
        <taxon>Actinomycetales</taxon>
        <taxon>Actinomycetaceae</taxon>
        <taxon>Actinomyces</taxon>
    </lineage>
</organism>
<proteinExistence type="predicted"/>
<dbReference type="EMBL" id="FNHU01000001">
    <property type="protein sequence ID" value="SDM27640.1"/>
    <property type="molecule type" value="Genomic_DNA"/>
</dbReference>
<evidence type="ECO:0000313" key="1">
    <source>
        <dbReference type="EMBL" id="SDM27640.1"/>
    </source>
</evidence>